<evidence type="ECO:0000313" key="1">
    <source>
        <dbReference type="EMBL" id="GAF67472.1"/>
    </source>
</evidence>
<comment type="caution">
    <text evidence="1">The sequence shown here is derived from an EMBL/GenBank/DDBJ whole genome shotgun (WGS) entry which is preliminary data.</text>
</comment>
<proteinExistence type="predicted"/>
<dbReference type="AlphaFoldDB" id="X0RUR6"/>
<reference evidence="1" key="1">
    <citation type="journal article" date="2014" name="Front. Microbiol.">
        <title>High frequency of phylogenetically diverse reductive dehalogenase-homologous genes in deep subseafloor sedimentary metagenomes.</title>
        <authorList>
            <person name="Kawai M."/>
            <person name="Futagami T."/>
            <person name="Toyoda A."/>
            <person name="Takaki Y."/>
            <person name="Nishi S."/>
            <person name="Hori S."/>
            <person name="Arai W."/>
            <person name="Tsubouchi T."/>
            <person name="Morono Y."/>
            <person name="Uchiyama I."/>
            <person name="Ito T."/>
            <person name="Fujiyama A."/>
            <person name="Inagaki F."/>
            <person name="Takami H."/>
        </authorList>
    </citation>
    <scope>NUCLEOTIDE SEQUENCE</scope>
    <source>
        <strain evidence="1">Expedition CK06-06</strain>
    </source>
</reference>
<sequence>MTRIHFNHEQAAEFILENYNLRATHFSTMAGEAHLFDVEELACQAGINDTVAVFYQPINGQEPEVQIGSPTVF</sequence>
<protein>
    <submittedName>
        <fullName evidence="1">Uncharacterized protein</fullName>
    </submittedName>
</protein>
<organism evidence="1">
    <name type="scientific">marine sediment metagenome</name>
    <dbReference type="NCBI Taxonomy" id="412755"/>
    <lineage>
        <taxon>unclassified sequences</taxon>
        <taxon>metagenomes</taxon>
        <taxon>ecological metagenomes</taxon>
    </lineage>
</organism>
<gene>
    <name evidence="1" type="ORF">S01H1_16751</name>
</gene>
<dbReference type="EMBL" id="BARS01008830">
    <property type="protein sequence ID" value="GAF67472.1"/>
    <property type="molecule type" value="Genomic_DNA"/>
</dbReference>
<name>X0RUR6_9ZZZZ</name>
<accession>X0RUR6</accession>